<evidence type="ECO:0000256" key="1">
    <source>
        <dbReference type="SAM" id="MobiDB-lite"/>
    </source>
</evidence>
<dbReference type="RefSeq" id="WP_191279717.1">
    <property type="nucleotide sequence ID" value="NZ_BNAD01000006.1"/>
</dbReference>
<evidence type="ECO:0008006" key="4">
    <source>
        <dbReference type="Google" id="ProtNLM"/>
    </source>
</evidence>
<keyword evidence="3" id="KW-1185">Reference proteome</keyword>
<proteinExistence type="predicted"/>
<dbReference type="Proteomes" id="UP000597341">
    <property type="component" value="Unassembled WGS sequence"/>
</dbReference>
<reference evidence="3" key="1">
    <citation type="journal article" date="2019" name="Int. J. Syst. Evol. Microbiol.">
        <title>The Global Catalogue of Microorganisms (GCM) 10K type strain sequencing project: providing services to taxonomists for standard genome sequencing and annotation.</title>
        <authorList>
            <consortium name="The Broad Institute Genomics Platform"/>
            <consortium name="The Broad Institute Genome Sequencing Center for Infectious Disease"/>
            <person name="Wu L."/>
            <person name="Ma J."/>
        </authorList>
    </citation>
    <scope>NUCLEOTIDE SEQUENCE [LARGE SCALE GENOMIC DNA]</scope>
    <source>
        <strain evidence="3">CGMCC 1.12791</strain>
    </source>
</reference>
<accession>A0ABQ3HLJ5</accession>
<organism evidence="2 3">
    <name type="scientific">Nocardioides flavus</name>
    <name type="common">ex Wang et al. 2016</name>
    <dbReference type="NCBI Taxonomy" id="2058780"/>
    <lineage>
        <taxon>Bacteria</taxon>
        <taxon>Bacillati</taxon>
        <taxon>Actinomycetota</taxon>
        <taxon>Actinomycetes</taxon>
        <taxon>Propionibacteriales</taxon>
        <taxon>Nocardioidaceae</taxon>
        <taxon>Nocardioides</taxon>
    </lineage>
</organism>
<feature type="region of interest" description="Disordered" evidence="1">
    <location>
        <begin position="75"/>
        <end position="99"/>
    </location>
</feature>
<evidence type="ECO:0000313" key="2">
    <source>
        <dbReference type="EMBL" id="GHE17778.1"/>
    </source>
</evidence>
<name>A0ABQ3HLJ5_9ACTN</name>
<dbReference type="EMBL" id="BNAD01000006">
    <property type="protein sequence ID" value="GHE17778.1"/>
    <property type="molecule type" value="Genomic_DNA"/>
</dbReference>
<evidence type="ECO:0000313" key="3">
    <source>
        <dbReference type="Proteomes" id="UP000597341"/>
    </source>
</evidence>
<sequence length="194" mass="20386">MNEDALLDARVRRGLQALPMPDEQLTAAALEEVTRGRPAPRRPAPRRPWHLALAAAVVVALLVLGPQLLRALLTDEEPEPAPSPGGELRGTWTRTLDGAGDPAWDGPWTIGFADGGVLTLSPPRALVAGTDGAAYATSGAQVRVDAFVNGACNELPPGTYAWSRSADGLRLTAVDDACAPRVELLAGTWTEQSP</sequence>
<comment type="caution">
    <text evidence="2">The sequence shown here is derived from an EMBL/GenBank/DDBJ whole genome shotgun (WGS) entry which is preliminary data.</text>
</comment>
<protein>
    <recommendedName>
        <fullName evidence="4">Anti-sigma factor</fullName>
    </recommendedName>
</protein>
<gene>
    <name evidence="2" type="ORF">GCM10011376_23880</name>
</gene>